<dbReference type="RefSeq" id="WP_071901925.1">
    <property type="nucleotide sequence ID" value="NZ_MPIN01000009.1"/>
</dbReference>
<reference evidence="2" key="1">
    <citation type="submission" date="2016-11" db="EMBL/GenBank/DDBJ databases">
        <authorList>
            <person name="Shukria A."/>
            <person name="Stevens D.C."/>
        </authorList>
    </citation>
    <scope>NUCLEOTIDE SEQUENCE [LARGE SCALE GENOMIC DNA]</scope>
    <source>
        <strain evidence="2">Cbfe23</strain>
    </source>
</reference>
<evidence type="ECO:0000313" key="2">
    <source>
        <dbReference type="Proteomes" id="UP000182229"/>
    </source>
</evidence>
<dbReference type="STRING" id="83449.BON30_30140"/>
<gene>
    <name evidence="1" type="ORF">BON30_30140</name>
</gene>
<dbReference type="Proteomes" id="UP000182229">
    <property type="component" value="Unassembled WGS sequence"/>
</dbReference>
<dbReference type="AlphaFoldDB" id="A0A1L9B3C6"/>
<evidence type="ECO:0008006" key="3">
    <source>
        <dbReference type="Google" id="ProtNLM"/>
    </source>
</evidence>
<sequence>MRLRVLLCLALGLAACEETLPAGFRPVQDSAEGAARVSVSFNRITSGRYRAVAPTCIGQRYVLRSSNADGGTPIPPGEPLPLEGGLAMKPGQVVEFRNYQSDIPTNVTSLSAPAPLFSPNLVRPYNTRTEGKETFSFWRYAFPLPGAYEYFDTNMGTPGRQVVDSYYGTVTYVGESNAPRAVVCVDPPACVASADCLAGLAPEGTVCCTCPGVCCETDLHCSLDKTCLRGRCVDKDTGE</sequence>
<protein>
    <recommendedName>
        <fullName evidence="3">Lipoprotein</fullName>
    </recommendedName>
</protein>
<organism evidence="1 2">
    <name type="scientific">Cystobacter ferrugineus</name>
    <dbReference type="NCBI Taxonomy" id="83449"/>
    <lineage>
        <taxon>Bacteria</taxon>
        <taxon>Pseudomonadati</taxon>
        <taxon>Myxococcota</taxon>
        <taxon>Myxococcia</taxon>
        <taxon>Myxococcales</taxon>
        <taxon>Cystobacterineae</taxon>
        <taxon>Archangiaceae</taxon>
        <taxon>Cystobacter</taxon>
    </lineage>
</organism>
<dbReference type="PROSITE" id="PS51257">
    <property type="entry name" value="PROKAR_LIPOPROTEIN"/>
    <property type="match status" value="1"/>
</dbReference>
<accession>A0A1L9B3C6</accession>
<proteinExistence type="predicted"/>
<dbReference type="EMBL" id="MPIN01000009">
    <property type="protein sequence ID" value="OJH36769.1"/>
    <property type="molecule type" value="Genomic_DNA"/>
</dbReference>
<keyword evidence="2" id="KW-1185">Reference proteome</keyword>
<dbReference type="OrthoDB" id="5508657at2"/>
<evidence type="ECO:0000313" key="1">
    <source>
        <dbReference type="EMBL" id="OJH36769.1"/>
    </source>
</evidence>
<name>A0A1L9B3C6_9BACT</name>
<reference evidence="1 2" key="2">
    <citation type="submission" date="2016-12" db="EMBL/GenBank/DDBJ databases">
        <title>Draft Genome Sequence of Cystobacter ferrugineus Strain Cbfe23.</title>
        <authorList>
            <person name="Akbar S."/>
            <person name="Dowd S.E."/>
            <person name="Stevens D.C."/>
        </authorList>
    </citation>
    <scope>NUCLEOTIDE SEQUENCE [LARGE SCALE GENOMIC DNA]</scope>
    <source>
        <strain evidence="1 2">Cbfe23</strain>
    </source>
</reference>
<comment type="caution">
    <text evidence="1">The sequence shown here is derived from an EMBL/GenBank/DDBJ whole genome shotgun (WGS) entry which is preliminary data.</text>
</comment>